<dbReference type="GO" id="GO:0016432">
    <property type="term" value="F:tRNA-uridine aminocarboxypropyltransferase activity"/>
    <property type="evidence" value="ECO:0007669"/>
    <property type="project" value="UniProtKB-EC"/>
</dbReference>
<evidence type="ECO:0000256" key="6">
    <source>
        <dbReference type="ARBA" id="ARBA00023242"/>
    </source>
</evidence>
<keyword evidence="6" id="KW-0539">Nucleus</keyword>
<sequence length="297" mass="33847">MSFRPIASLTESEKTHEEKPQTASSDKAEVVKTDGTLQNLKLASQQVLDRAQKGGRSKCPKCSSSRMFYCYTCFVLVESLPQNEVPKVKLPLKVDIIKHPHETDGKSTAVHAKLLAPDDVSVYTYPCIPEYEDERHEIVLVFPGPKSVSVQDIPTKLLKLDTKNSVHTQGSDISTEGIPEDVQADETEAQDENKTKTLLKKVVFIDSTWNQTNKIITDERLQGLVQVELTARKTCFWRRQKGKPDTYLATIEAIYYFLTDYHKRVLKESYQGEYDNLLFFYSFMHRLINNAKYTAGK</sequence>
<dbReference type="EC" id="2.5.1.25" evidence="2"/>
<dbReference type="AlphaFoldDB" id="H3B415"/>
<dbReference type="InterPro" id="IPR051521">
    <property type="entry name" value="tRNA_Mod/Golgi_Maint"/>
</dbReference>
<keyword evidence="15" id="KW-1185">Reference proteome</keyword>
<dbReference type="GO" id="GO:0006400">
    <property type="term" value="P:tRNA modification"/>
    <property type="evidence" value="ECO:0007669"/>
    <property type="project" value="TreeGrafter"/>
</dbReference>
<evidence type="ECO:0000256" key="9">
    <source>
        <dbReference type="ARBA" id="ARBA00039242"/>
    </source>
</evidence>
<evidence type="ECO:0000313" key="14">
    <source>
        <dbReference type="Ensembl" id="ENSLACP00000016636.1"/>
    </source>
</evidence>
<name>H3B415_LATCH</name>
<evidence type="ECO:0000256" key="3">
    <source>
        <dbReference type="ARBA" id="ARBA00022679"/>
    </source>
</evidence>
<evidence type="ECO:0000256" key="2">
    <source>
        <dbReference type="ARBA" id="ARBA00012386"/>
    </source>
</evidence>
<dbReference type="Proteomes" id="UP000008672">
    <property type="component" value="Unassembled WGS sequence"/>
</dbReference>
<evidence type="ECO:0000256" key="8">
    <source>
        <dbReference type="ARBA" id="ARBA00038290"/>
    </source>
</evidence>
<feature type="region of interest" description="Disordered" evidence="12">
    <location>
        <begin position="168"/>
        <end position="191"/>
    </location>
</feature>
<evidence type="ECO:0000256" key="10">
    <source>
        <dbReference type="ARBA" id="ARBA00042508"/>
    </source>
</evidence>
<dbReference type="Pfam" id="PF03942">
    <property type="entry name" value="DTW"/>
    <property type="match status" value="1"/>
</dbReference>
<dbReference type="GeneTree" id="ENSGT00940000153766"/>
<feature type="region of interest" description="Disordered" evidence="12">
    <location>
        <begin position="1"/>
        <end position="29"/>
    </location>
</feature>
<reference evidence="15" key="1">
    <citation type="submission" date="2011-08" db="EMBL/GenBank/DDBJ databases">
        <title>The draft genome of Latimeria chalumnae.</title>
        <authorList>
            <person name="Di Palma F."/>
            <person name="Alfoldi J."/>
            <person name="Johnson J."/>
            <person name="Berlin A."/>
            <person name="Gnerre S."/>
            <person name="Jaffe D."/>
            <person name="MacCallum I."/>
            <person name="Young S."/>
            <person name="Walker B.J."/>
            <person name="Lander E."/>
            <person name="Lindblad-Toh K."/>
        </authorList>
    </citation>
    <scope>NUCLEOTIDE SEQUENCE [LARGE SCALE GENOMIC DNA]</scope>
    <source>
        <strain evidence="15">Wild caught</strain>
    </source>
</reference>
<reference evidence="14" key="2">
    <citation type="submission" date="2025-08" db="UniProtKB">
        <authorList>
            <consortium name="Ensembl"/>
        </authorList>
    </citation>
    <scope>IDENTIFICATION</scope>
</reference>
<protein>
    <recommendedName>
        <fullName evidence="9">tRNA-uridine aminocarboxypropyltransferase 1</fullName>
        <ecNumber evidence="2">2.5.1.25</ecNumber>
    </recommendedName>
    <alternativeName>
        <fullName evidence="10">DTW domain-containing protein 1</fullName>
    </alternativeName>
</protein>
<keyword evidence="3" id="KW-0808">Transferase</keyword>
<gene>
    <name evidence="14" type="primary">DTWD1</name>
</gene>
<feature type="compositionally biased region" description="Basic and acidic residues" evidence="12">
    <location>
        <begin position="11"/>
        <end position="29"/>
    </location>
</feature>
<evidence type="ECO:0000256" key="12">
    <source>
        <dbReference type="SAM" id="MobiDB-lite"/>
    </source>
</evidence>
<evidence type="ECO:0000256" key="7">
    <source>
        <dbReference type="ARBA" id="ARBA00037050"/>
    </source>
</evidence>
<dbReference type="InterPro" id="IPR005636">
    <property type="entry name" value="DTW"/>
</dbReference>
<accession>H3B415</accession>
<comment type="function">
    <text evidence="7">Catalyzes the formation of 3-(3-amino-3-carboxypropyl)uridine (acp3U) at position 20 in the D-loop of several cytoplasmic tRNAs (acp3U(20)).</text>
</comment>
<keyword evidence="5" id="KW-0819">tRNA processing</keyword>
<proteinExistence type="inferred from homology"/>
<dbReference type="GO" id="GO:0005634">
    <property type="term" value="C:nucleus"/>
    <property type="evidence" value="ECO:0007669"/>
    <property type="project" value="UniProtKB-SubCell"/>
</dbReference>
<comment type="subcellular location">
    <subcellularLocation>
        <location evidence="1">Nucleus</location>
    </subcellularLocation>
</comment>
<keyword evidence="4" id="KW-0949">S-adenosyl-L-methionine</keyword>
<dbReference type="SMART" id="SM01144">
    <property type="entry name" value="DTW"/>
    <property type="match status" value="1"/>
</dbReference>
<feature type="domain" description="DTW" evidence="13">
    <location>
        <begin position="66"/>
        <end position="293"/>
    </location>
</feature>
<evidence type="ECO:0000256" key="4">
    <source>
        <dbReference type="ARBA" id="ARBA00022691"/>
    </source>
</evidence>
<reference evidence="14" key="3">
    <citation type="submission" date="2025-09" db="UniProtKB">
        <authorList>
            <consortium name="Ensembl"/>
        </authorList>
    </citation>
    <scope>IDENTIFICATION</scope>
</reference>
<evidence type="ECO:0000259" key="13">
    <source>
        <dbReference type="SMART" id="SM01144"/>
    </source>
</evidence>
<feature type="compositionally biased region" description="Acidic residues" evidence="12">
    <location>
        <begin position="178"/>
        <end position="190"/>
    </location>
</feature>
<dbReference type="Ensembl" id="ENSLACT00000016750.1">
    <property type="protein sequence ID" value="ENSLACP00000016636.1"/>
    <property type="gene ID" value="ENSLACG00000014657.2"/>
</dbReference>
<dbReference type="EMBL" id="AFYH01092123">
    <property type="status" value="NOT_ANNOTATED_CDS"/>
    <property type="molecule type" value="Genomic_DNA"/>
</dbReference>
<evidence type="ECO:0000256" key="11">
    <source>
        <dbReference type="ARBA" id="ARBA00048718"/>
    </source>
</evidence>
<dbReference type="HOGENOM" id="CLU_069451_0_0_1"/>
<comment type="catalytic activity">
    <reaction evidence="11">
        <text>a uridine in tRNA + S-adenosyl-L-methionine = a 3-[(3S)-3-amino-3-carboxypropyl]uridine in tRNA + S-methyl-5'-thioadenosine + H(+)</text>
        <dbReference type="Rhea" id="RHEA:62432"/>
        <dbReference type="Rhea" id="RHEA-COMP:13339"/>
        <dbReference type="Rhea" id="RHEA-COMP:16092"/>
        <dbReference type="ChEBI" id="CHEBI:15378"/>
        <dbReference type="ChEBI" id="CHEBI:17509"/>
        <dbReference type="ChEBI" id="CHEBI:59789"/>
        <dbReference type="ChEBI" id="CHEBI:65315"/>
        <dbReference type="ChEBI" id="CHEBI:82930"/>
        <dbReference type="EC" id="2.5.1.25"/>
    </reaction>
</comment>
<organism evidence="14 15">
    <name type="scientific">Latimeria chalumnae</name>
    <name type="common">Coelacanth</name>
    <dbReference type="NCBI Taxonomy" id="7897"/>
    <lineage>
        <taxon>Eukaryota</taxon>
        <taxon>Metazoa</taxon>
        <taxon>Chordata</taxon>
        <taxon>Craniata</taxon>
        <taxon>Vertebrata</taxon>
        <taxon>Euteleostomi</taxon>
        <taxon>Coelacanthiformes</taxon>
        <taxon>Coelacanthidae</taxon>
        <taxon>Latimeria</taxon>
    </lineage>
</organism>
<dbReference type="Bgee" id="ENSLACG00000014657">
    <property type="expression patterns" value="Expressed in post-anal tail muscle and 5 other cell types or tissues"/>
</dbReference>
<comment type="similarity">
    <text evidence="8">Belongs to the TDD superfamily. DTWD1 family.</text>
</comment>
<dbReference type="PANTHER" id="PTHR15627">
    <property type="entry name" value="NATURAL KILLER CELL-SPECIFIC ANTIGEN KLIP1"/>
    <property type="match status" value="1"/>
</dbReference>
<dbReference type="PANTHER" id="PTHR15627:SF8">
    <property type="entry name" value="TRNA-URIDINE AMINOCARBOXYPROPYLTRANSFERASE 1"/>
    <property type="match status" value="1"/>
</dbReference>
<evidence type="ECO:0000256" key="5">
    <source>
        <dbReference type="ARBA" id="ARBA00022694"/>
    </source>
</evidence>
<evidence type="ECO:0000313" key="15">
    <source>
        <dbReference type="Proteomes" id="UP000008672"/>
    </source>
</evidence>
<evidence type="ECO:0000256" key="1">
    <source>
        <dbReference type="ARBA" id="ARBA00004123"/>
    </source>
</evidence>